<feature type="region of interest" description="Disordered" evidence="1">
    <location>
        <begin position="1"/>
        <end position="27"/>
    </location>
</feature>
<feature type="non-terminal residue" evidence="2">
    <location>
        <position position="1"/>
    </location>
</feature>
<feature type="compositionally biased region" description="Acidic residues" evidence="1">
    <location>
        <begin position="916"/>
        <end position="927"/>
    </location>
</feature>
<keyword evidence="3" id="KW-1185">Reference proteome</keyword>
<sequence>ALADDVPEDAGTAALLRGESTRSSGGGIAAVLRDNSELHDKEDAVAAASSHSAASPVQPLDSVFQSAASLPCGGGGHGLGGTISRLVASQLEDSSPRYSHRSESYRAGTAASGLDDDMLNTVSDIGGNADVPSTFAATAMGPRVPSMPERDAQYNDTFEDDEDEDEEAAVKKNFKLPKRKLRSKPIADEDEEAAVEKELQAAKAKIALQADRDALEEDEYLRRREIEDNQRFDGWLGKSAHSLSASYEVFNLQTSLMEDEAEARNDISMQQASNWGAIDGVISSELRAVFLSTLEDAICRWIVEESQTRETIVDDESRHVSALTGSMQLESSLQLMIKGESSKRNSYNDEYCISVEKLELREISDRQVAKSRQEWREVRSASLEVERERSHAGIEREEHPIFNHMQDTCKEALAILIEEQVAVTDIHRRERESHLEAERKEAARGFATSVSELLQNEQDLRKFMATEEWDGRRPLYDAHRKSLMTIRPRKPAVPRLSTKKIHVPAPPERPHHVTIGATWGTSDPAMGRPKILKVRPLALRRLPPYEEPTAVAPSAGRASATSVDEAVGRKAIVSREHHQWTSLISSFRHMVHTIDHTEATTEEVSLSRAYRHGQAPFRVSECEYDRYKELKDDAKRRRAHNEERFRLQSLVSRLIAVDMEFEVKLAMKSNKQRATAVKEPRPPFQYSSVGAAAAKRCAWEVIPRLAGGHAAHTPRTTNADGGGTTTTRCPQHSPQRSESRAPKQRPATAAAAQGDRPTARPPQAPRTIQSARPPPKSPMPPVVEGAAETFGECLDRKLEEALFGHDEEQSSMLPEEASPQRPRSPSADSSSSHRSSSSSHSSSSSASSISRRSSSSDSHHSSSTRRVAEGSSHPETAAPQHDAMDSTYADDSFNSTPASPDKSHNATTTSTAPPDASDDNIGDDNDADLPLPAREEVVHSLISHLTNNSASSTGGGSKPPTPVASSSKPPTPRATPPPPEDDSPQRNDSPASPASSSASSHGSWHPMESSGN</sequence>
<reference evidence="3" key="1">
    <citation type="submission" date="2015-09" db="EMBL/GenBank/DDBJ databases">
        <authorList>
            <consortium name="Pathogen Informatics"/>
        </authorList>
    </citation>
    <scope>NUCLEOTIDE SEQUENCE [LARGE SCALE GENOMIC DNA]</scope>
    <source>
        <strain evidence="3">Lake Konstanz</strain>
    </source>
</reference>
<dbReference type="EMBL" id="CYKH01002219">
    <property type="protein sequence ID" value="CUG94027.1"/>
    <property type="molecule type" value="Genomic_DNA"/>
</dbReference>
<dbReference type="AlphaFoldDB" id="A0A0S4JUX8"/>
<gene>
    <name evidence="2" type="ORF">BSAL_46130</name>
</gene>
<feature type="compositionally biased region" description="Low complexity" evidence="1">
    <location>
        <begin position="821"/>
        <end position="856"/>
    </location>
</feature>
<dbReference type="VEuPathDB" id="TriTrypDB:BSAL_46130"/>
<evidence type="ECO:0000256" key="1">
    <source>
        <dbReference type="SAM" id="MobiDB-lite"/>
    </source>
</evidence>
<organism evidence="2 3">
    <name type="scientific">Bodo saltans</name>
    <name type="common">Flagellated protozoan</name>
    <dbReference type="NCBI Taxonomy" id="75058"/>
    <lineage>
        <taxon>Eukaryota</taxon>
        <taxon>Discoba</taxon>
        <taxon>Euglenozoa</taxon>
        <taxon>Kinetoplastea</taxon>
        <taxon>Metakinetoplastina</taxon>
        <taxon>Eubodonida</taxon>
        <taxon>Bodonidae</taxon>
        <taxon>Bodo</taxon>
    </lineage>
</organism>
<feature type="region of interest" description="Disordered" evidence="1">
    <location>
        <begin position="502"/>
        <end position="521"/>
    </location>
</feature>
<dbReference type="Proteomes" id="UP000051952">
    <property type="component" value="Unassembled WGS sequence"/>
</dbReference>
<protein>
    <submittedName>
        <fullName evidence="2">Uncharacterized protein</fullName>
    </submittedName>
</protein>
<feature type="compositionally biased region" description="Low complexity" evidence="1">
    <location>
        <begin position="744"/>
        <end position="756"/>
    </location>
</feature>
<feature type="compositionally biased region" description="Pro residues" evidence="1">
    <location>
        <begin position="772"/>
        <end position="781"/>
    </location>
</feature>
<proteinExistence type="predicted"/>
<feature type="region of interest" description="Disordered" evidence="1">
    <location>
        <begin position="708"/>
        <end position="783"/>
    </location>
</feature>
<feature type="compositionally biased region" description="Low complexity" evidence="1">
    <location>
        <begin position="906"/>
        <end position="915"/>
    </location>
</feature>
<feature type="region of interest" description="Disordered" evidence="1">
    <location>
        <begin position="92"/>
        <end position="115"/>
    </location>
</feature>
<feature type="region of interest" description="Disordered" evidence="1">
    <location>
        <begin position="806"/>
        <end position="1012"/>
    </location>
</feature>
<evidence type="ECO:0000313" key="3">
    <source>
        <dbReference type="Proteomes" id="UP000051952"/>
    </source>
</evidence>
<evidence type="ECO:0000313" key="2">
    <source>
        <dbReference type="EMBL" id="CUG94027.1"/>
    </source>
</evidence>
<feature type="compositionally biased region" description="Pro residues" evidence="1">
    <location>
        <begin position="969"/>
        <end position="978"/>
    </location>
</feature>
<accession>A0A0S4JUX8</accession>
<feature type="compositionally biased region" description="Low complexity" evidence="1">
    <location>
        <begin position="989"/>
        <end position="1000"/>
    </location>
</feature>
<name>A0A0S4JUX8_BODSA</name>